<dbReference type="PANTHER" id="PTHR21396:SF2">
    <property type="entry name" value="LARGE RIBOSOMAL SUBUNIT PROTEIN ML43"/>
    <property type="match status" value="1"/>
</dbReference>
<dbReference type="Pfam" id="PF05047">
    <property type="entry name" value="L51_S25_CI-B8"/>
    <property type="match status" value="1"/>
</dbReference>
<dbReference type="Gene3D" id="3.40.30.10">
    <property type="entry name" value="Glutaredoxin"/>
    <property type="match status" value="1"/>
</dbReference>
<name>F0ZF23_DICPU</name>
<dbReference type="STRING" id="5786.F0ZF23"/>
<evidence type="ECO:0000313" key="8">
    <source>
        <dbReference type="EMBL" id="EGC37460.1"/>
    </source>
</evidence>
<organism evidence="8 9">
    <name type="scientific">Dictyostelium purpureum</name>
    <name type="common">Slime mold</name>
    <dbReference type="NCBI Taxonomy" id="5786"/>
    <lineage>
        <taxon>Eukaryota</taxon>
        <taxon>Amoebozoa</taxon>
        <taxon>Evosea</taxon>
        <taxon>Eumycetozoa</taxon>
        <taxon>Dictyostelia</taxon>
        <taxon>Dictyosteliales</taxon>
        <taxon>Dictyosteliaceae</taxon>
        <taxon>Dictyostelium</taxon>
    </lineage>
</organism>
<evidence type="ECO:0000256" key="4">
    <source>
        <dbReference type="ARBA" id="ARBA00023128"/>
    </source>
</evidence>
<dbReference type="OrthoDB" id="88at2759"/>
<keyword evidence="3" id="KW-0689">Ribosomal protein</keyword>
<reference evidence="9" key="1">
    <citation type="journal article" date="2011" name="Genome Biol.">
        <title>Comparative genomics of the social amoebae Dictyostelium discoideum and Dictyostelium purpureum.</title>
        <authorList>
            <consortium name="US DOE Joint Genome Institute (JGI-PGF)"/>
            <person name="Sucgang R."/>
            <person name="Kuo A."/>
            <person name="Tian X."/>
            <person name="Salerno W."/>
            <person name="Parikh A."/>
            <person name="Feasley C.L."/>
            <person name="Dalin E."/>
            <person name="Tu H."/>
            <person name="Huang E."/>
            <person name="Barry K."/>
            <person name="Lindquist E."/>
            <person name="Shapiro H."/>
            <person name="Bruce D."/>
            <person name="Schmutz J."/>
            <person name="Salamov A."/>
            <person name="Fey P."/>
            <person name="Gaudet P."/>
            <person name="Anjard C."/>
            <person name="Babu M.M."/>
            <person name="Basu S."/>
            <person name="Bushmanova Y."/>
            <person name="van der Wel H."/>
            <person name="Katoh-Kurasawa M."/>
            <person name="Dinh C."/>
            <person name="Coutinho P.M."/>
            <person name="Saito T."/>
            <person name="Elias M."/>
            <person name="Schaap P."/>
            <person name="Kay R.R."/>
            <person name="Henrissat B."/>
            <person name="Eichinger L."/>
            <person name="Rivero F."/>
            <person name="Putnam N.H."/>
            <person name="West C.M."/>
            <person name="Loomis W.F."/>
            <person name="Chisholm R.L."/>
            <person name="Shaulsky G."/>
            <person name="Strassmann J.E."/>
            <person name="Queller D.C."/>
            <person name="Kuspa A."/>
            <person name="Grigoriev I.V."/>
        </authorList>
    </citation>
    <scope>NUCLEOTIDE SEQUENCE [LARGE SCALE GENOMIC DNA]</scope>
    <source>
        <strain evidence="9">QSDP1</strain>
    </source>
</reference>
<dbReference type="FunFam" id="3.40.30.10:FF:000730">
    <property type="entry name" value="Uncharacterized protein"/>
    <property type="match status" value="1"/>
</dbReference>
<dbReference type="GO" id="GO:0005762">
    <property type="term" value="C:mitochondrial large ribosomal subunit"/>
    <property type="evidence" value="ECO:0000318"/>
    <property type="project" value="GO_Central"/>
</dbReference>
<keyword evidence="9" id="KW-1185">Reference proteome</keyword>
<dbReference type="EMBL" id="GL870999">
    <property type="protein sequence ID" value="EGC37460.1"/>
    <property type="molecule type" value="Genomic_DNA"/>
</dbReference>
<gene>
    <name evidence="8" type="ORF">DICPUDRAFT_30259</name>
</gene>
<dbReference type="GO" id="GO:0003735">
    <property type="term" value="F:structural constituent of ribosome"/>
    <property type="evidence" value="ECO:0000318"/>
    <property type="project" value="GO_Central"/>
</dbReference>
<dbReference type="eggNOG" id="KOG3445">
    <property type="taxonomic scope" value="Eukaryota"/>
</dbReference>
<accession>F0ZF23</accession>
<dbReference type="InParanoid" id="F0ZF23"/>
<dbReference type="AlphaFoldDB" id="F0ZF23"/>
<dbReference type="OMA" id="ISKWIDL"/>
<dbReference type="FunCoup" id="F0ZF23">
    <property type="interactions" value="140"/>
</dbReference>
<protein>
    <recommendedName>
        <fullName evidence="6">Large ribosomal subunit protein mL43</fullName>
    </recommendedName>
</protein>
<dbReference type="InterPro" id="IPR039927">
    <property type="entry name" value="Ribosomal_mL43"/>
</dbReference>
<proteinExistence type="inferred from homology"/>
<dbReference type="GeneID" id="10499820"/>
<dbReference type="SUPFAM" id="SSF52833">
    <property type="entry name" value="Thioredoxin-like"/>
    <property type="match status" value="1"/>
</dbReference>
<dbReference type="PANTHER" id="PTHR21396">
    <property type="entry name" value="39S RIBOSOMAL PROTEIN L43"/>
    <property type="match status" value="1"/>
</dbReference>
<comment type="subcellular location">
    <subcellularLocation>
        <location evidence="1">Mitochondrion</location>
    </subcellularLocation>
</comment>
<evidence type="ECO:0000256" key="5">
    <source>
        <dbReference type="ARBA" id="ARBA00023274"/>
    </source>
</evidence>
<evidence type="ECO:0000256" key="6">
    <source>
        <dbReference type="ARBA" id="ARBA00035188"/>
    </source>
</evidence>
<dbReference type="InterPro" id="IPR036249">
    <property type="entry name" value="Thioredoxin-like_sf"/>
</dbReference>
<feature type="domain" description="Ribosomal protein/NADH dehydrogenase" evidence="7">
    <location>
        <begin position="18"/>
        <end position="91"/>
    </location>
</feature>
<keyword evidence="4" id="KW-0496">Mitochondrion</keyword>
<dbReference type="VEuPathDB" id="AmoebaDB:DICPUDRAFT_30259"/>
<evidence type="ECO:0000256" key="2">
    <source>
        <dbReference type="ARBA" id="ARBA00006073"/>
    </source>
</evidence>
<dbReference type="RefSeq" id="XP_003286024.1">
    <property type="nucleotide sequence ID" value="XM_003285976.1"/>
</dbReference>
<dbReference type="Proteomes" id="UP000001064">
    <property type="component" value="Unassembled WGS sequence"/>
</dbReference>
<evidence type="ECO:0000256" key="3">
    <source>
        <dbReference type="ARBA" id="ARBA00022980"/>
    </source>
</evidence>
<dbReference type="SMART" id="SM00916">
    <property type="entry name" value="L51_S25_CI-B8"/>
    <property type="match status" value="1"/>
</dbReference>
<dbReference type="InterPro" id="IPR007741">
    <property type="entry name" value="Ribosomal_mL43/mS25/NADH_DH"/>
</dbReference>
<dbReference type="KEGG" id="dpp:DICPUDRAFT_30259"/>
<keyword evidence="5" id="KW-0687">Ribonucleoprotein</keyword>
<evidence type="ECO:0000313" key="9">
    <source>
        <dbReference type="Proteomes" id="UP000001064"/>
    </source>
</evidence>
<sequence>MSKNGVWQLKKLVINYCEFSGSSKYVRNILGSSIKQFKELNPQIQVEESVVRGGHPSLLATYESGVTKFVPLRGREEDKVVKHMENLRDTSGERPRKFGDRYVKKTESIQGLWNPFINFKSAESTSN</sequence>
<evidence type="ECO:0000259" key="7">
    <source>
        <dbReference type="SMART" id="SM00916"/>
    </source>
</evidence>
<comment type="similarity">
    <text evidence="2">Belongs to the mitochondrion-specific ribosomal protein mL43 family.</text>
</comment>
<dbReference type="GO" id="GO:0032543">
    <property type="term" value="P:mitochondrial translation"/>
    <property type="evidence" value="ECO:0007669"/>
    <property type="project" value="InterPro"/>
</dbReference>
<evidence type="ECO:0000256" key="1">
    <source>
        <dbReference type="ARBA" id="ARBA00004173"/>
    </source>
</evidence>